<dbReference type="SFLD" id="SFLDG01386">
    <property type="entry name" value="main_SPASM_domain-containing"/>
    <property type="match status" value="1"/>
</dbReference>
<comment type="pathway">
    <text evidence="12">Cofactor biosynthesis; molybdopterin biosynthesis.</text>
</comment>
<dbReference type="InterPro" id="IPR000385">
    <property type="entry name" value="MoaA_NifB_PqqE_Fe-S-bd_CS"/>
</dbReference>
<dbReference type="InterPro" id="IPR058240">
    <property type="entry name" value="rSAM_sf"/>
</dbReference>
<evidence type="ECO:0000256" key="12">
    <source>
        <dbReference type="HAMAP-Rule" id="MF_01225"/>
    </source>
</evidence>
<comment type="catalytic activity">
    <reaction evidence="11 12">
        <text>GTP + AH2 + S-adenosyl-L-methionine = (8S)-3',8-cyclo-7,8-dihydroguanosine 5'-triphosphate + 5'-deoxyadenosine + L-methionine + A + H(+)</text>
        <dbReference type="Rhea" id="RHEA:49576"/>
        <dbReference type="ChEBI" id="CHEBI:13193"/>
        <dbReference type="ChEBI" id="CHEBI:15378"/>
        <dbReference type="ChEBI" id="CHEBI:17319"/>
        <dbReference type="ChEBI" id="CHEBI:17499"/>
        <dbReference type="ChEBI" id="CHEBI:37565"/>
        <dbReference type="ChEBI" id="CHEBI:57844"/>
        <dbReference type="ChEBI" id="CHEBI:59789"/>
        <dbReference type="ChEBI" id="CHEBI:131766"/>
        <dbReference type="EC" id="4.1.99.22"/>
    </reaction>
</comment>
<keyword evidence="15" id="KW-1185">Reference proteome</keyword>
<feature type="binding site" evidence="12">
    <location>
        <position position="261"/>
    </location>
    <ligand>
        <name>[4Fe-4S] cluster</name>
        <dbReference type="ChEBI" id="CHEBI:49883"/>
        <label>2</label>
        <note>4Fe-4S-substrate</note>
    </ligand>
</feature>
<accession>A0ABV5ZDS8</accession>
<feature type="binding site" evidence="12">
    <location>
        <position position="30"/>
    </location>
    <ligand>
        <name>[4Fe-4S] cluster</name>
        <dbReference type="ChEBI" id="CHEBI:49883"/>
        <label>1</label>
        <note>4Fe-4S-S-AdoMet</note>
    </ligand>
</feature>
<dbReference type="SFLD" id="SFLDG01067">
    <property type="entry name" value="SPASM/twitch_domain_containing"/>
    <property type="match status" value="1"/>
</dbReference>
<evidence type="ECO:0000256" key="8">
    <source>
        <dbReference type="ARBA" id="ARBA00023134"/>
    </source>
</evidence>
<evidence type="ECO:0000259" key="13">
    <source>
        <dbReference type="PROSITE" id="PS51918"/>
    </source>
</evidence>
<dbReference type="InterPro" id="IPR006638">
    <property type="entry name" value="Elp3/MiaA/NifB-like_rSAM"/>
</dbReference>
<feature type="binding site" evidence="12">
    <location>
        <position position="26"/>
    </location>
    <ligand>
        <name>[4Fe-4S] cluster</name>
        <dbReference type="ChEBI" id="CHEBI:49883"/>
        <label>1</label>
        <note>4Fe-4S-S-AdoMet</note>
    </ligand>
</feature>
<dbReference type="Gene3D" id="3.20.20.70">
    <property type="entry name" value="Aldolase class I"/>
    <property type="match status" value="1"/>
</dbReference>
<dbReference type="RefSeq" id="WP_027314015.1">
    <property type="nucleotide sequence ID" value="NZ_JBHLZN010000004.1"/>
</dbReference>
<evidence type="ECO:0000256" key="7">
    <source>
        <dbReference type="ARBA" id="ARBA00023014"/>
    </source>
</evidence>
<keyword evidence="4 12" id="KW-0479">Metal-binding</keyword>
<dbReference type="HAMAP" id="MF_01225_B">
    <property type="entry name" value="MoaA_B"/>
    <property type="match status" value="1"/>
</dbReference>
<proteinExistence type="inferred from homology"/>
<dbReference type="Pfam" id="PF04055">
    <property type="entry name" value="Radical_SAM"/>
    <property type="match status" value="1"/>
</dbReference>
<dbReference type="CDD" id="cd21117">
    <property type="entry name" value="Twitch_MoaA"/>
    <property type="match status" value="1"/>
</dbReference>
<feature type="binding site" evidence="12">
    <location>
        <position position="125"/>
    </location>
    <ligand>
        <name>S-adenosyl-L-methionine</name>
        <dbReference type="ChEBI" id="CHEBI:59789"/>
    </ligand>
</feature>
<keyword evidence="5 12" id="KW-0547">Nucleotide-binding</keyword>
<feature type="domain" description="Radical SAM core" evidence="13">
    <location>
        <begin position="10"/>
        <end position="237"/>
    </location>
</feature>
<evidence type="ECO:0000256" key="6">
    <source>
        <dbReference type="ARBA" id="ARBA00023004"/>
    </source>
</evidence>
<comment type="subunit">
    <text evidence="12">Monomer and homodimer.</text>
</comment>
<dbReference type="InterPro" id="IPR050105">
    <property type="entry name" value="MoCo_biosynth_MoaA/MoaC"/>
</dbReference>
<comment type="similarity">
    <text evidence="12">Belongs to the radical SAM superfamily. MoaA family.</text>
</comment>
<dbReference type="Proteomes" id="UP001589628">
    <property type="component" value="Unassembled WGS sequence"/>
</dbReference>
<dbReference type="SFLD" id="SFLDG01383">
    <property type="entry name" value="cyclic_pyranopterin_phosphate"/>
    <property type="match status" value="1"/>
</dbReference>
<dbReference type="PANTHER" id="PTHR22960">
    <property type="entry name" value="MOLYBDOPTERIN COFACTOR SYNTHESIS PROTEIN A"/>
    <property type="match status" value="1"/>
</dbReference>
<dbReference type="EC" id="4.1.99.22" evidence="1 12"/>
<evidence type="ECO:0000256" key="5">
    <source>
        <dbReference type="ARBA" id="ARBA00022741"/>
    </source>
</evidence>
<dbReference type="Pfam" id="PF06463">
    <property type="entry name" value="Mob_synth_C"/>
    <property type="match status" value="1"/>
</dbReference>
<feature type="binding site" evidence="12">
    <location>
        <position position="101"/>
    </location>
    <ligand>
        <name>GTP</name>
        <dbReference type="ChEBI" id="CHEBI:37565"/>
    </ligand>
</feature>
<keyword evidence="7 12" id="KW-0411">Iron-sulfur</keyword>
<feature type="binding site" evidence="12">
    <location>
        <position position="19"/>
    </location>
    <ligand>
        <name>GTP</name>
        <dbReference type="ChEBI" id="CHEBI:37565"/>
    </ligand>
</feature>
<comment type="function">
    <text evidence="12">Catalyzes the cyclization of GTP to (8S)-3',8-cyclo-7,8-dihydroguanosine 5'-triphosphate.</text>
</comment>
<sequence length="335" mass="37867">MEQANRLIDRWGRQINYVRLSVTDRCDFRCHYCMAEEMTFLPREQVLSLEEIALLAEVLVELGVTKLRITGGEPLVRRNLGWLLQRLGQLKARGLRELVLTTNGSQLARMAAELKEAGVDRLNISLDTLDPVAFRQLTRKGDLSQVLAGLEAARQQGFKRIKLNTVVQQGVNEQQILPLVAFARRQGFDISFIEEMPLGQMQSSYSRSQHFFDSDQVLQLLNQHYALQPSPYRSGGPARYYSFADSASLVGLISPYSHNFCADCNRVRVTAEGQLVLCLGNEQALDLRGTLRAYPGDKAALKQRLLQAMQIKPERHNFSHTDEVQVVRFMNMTGG</sequence>
<evidence type="ECO:0000256" key="4">
    <source>
        <dbReference type="ARBA" id="ARBA00022723"/>
    </source>
</evidence>
<dbReference type="SMART" id="SM00729">
    <property type="entry name" value="Elp3"/>
    <property type="match status" value="1"/>
</dbReference>
<keyword evidence="6 12" id="KW-0408">Iron</keyword>
<evidence type="ECO:0000313" key="15">
    <source>
        <dbReference type="Proteomes" id="UP001589628"/>
    </source>
</evidence>
<name>A0ABV5ZDS8_9GAMM</name>
<dbReference type="SFLD" id="SFLDS00029">
    <property type="entry name" value="Radical_SAM"/>
    <property type="match status" value="1"/>
</dbReference>
<feature type="binding site" evidence="12">
    <location>
        <position position="33"/>
    </location>
    <ligand>
        <name>[4Fe-4S] cluster</name>
        <dbReference type="ChEBI" id="CHEBI:49883"/>
        <label>1</label>
        <note>4Fe-4S-S-AdoMet</note>
    </ligand>
</feature>
<feature type="binding site" evidence="12">
    <location>
        <position position="264"/>
    </location>
    <ligand>
        <name>[4Fe-4S] cluster</name>
        <dbReference type="ChEBI" id="CHEBI:49883"/>
        <label>2</label>
        <note>4Fe-4S-substrate</note>
    </ligand>
</feature>
<feature type="binding site" evidence="12">
    <location>
        <begin position="266"/>
        <end position="268"/>
    </location>
    <ligand>
        <name>GTP</name>
        <dbReference type="ChEBI" id="CHEBI:37565"/>
    </ligand>
</feature>
<dbReference type="EMBL" id="JBHLZN010000004">
    <property type="protein sequence ID" value="MFB9887436.1"/>
    <property type="molecule type" value="Genomic_DNA"/>
</dbReference>
<evidence type="ECO:0000256" key="1">
    <source>
        <dbReference type="ARBA" id="ARBA00012167"/>
    </source>
</evidence>
<dbReference type="CDD" id="cd01335">
    <property type="entry name" value="Radical_SAM"/>
    <property type="match status" value="1"/>
</dbReference>
<dbReference type="InterPro" id="IPR007197">
    <property type="entry name" value="rSAM"/>
</dbReference>
<evidence type="ECO:0000256" key="2">
    <source>
        <dbReference type="ARBA" id="ARBA00022485"/>
    </source>
</evidence>
<comment type="caution">
    <text evidence="14">The sequence shown here is derived from an EMBL/GenBank/DDBJ whole genome shotgun (WGS) entry which is preliminary data.</text>
</comment>
<reference evidence="14 15" key="1">
    <citation type="submission" date="2024-09" db="EMBL/GenBank/DDBJ databases">
        <authorList>
            <person name="Sun Q."/>
            <person name="Mori K."/>
        </authorList>
    </citation>
    <scope>NUCLEOTIDE SEQUENCE [LARGE SCALE GENOMIC DNA]</scope>
    <source>
        <strain evidence="14 15">ATCC 51285</strain>
    </source>
</reference>
<keyword evidence="8 12" id="KW-0342">GTP-binding</keyword>
<keyword evidence="2 12" id="KW-0004">4Fe-4S</keyword>
<feature type="binding site" evidence="12">
    <location>
        <position position="162"/>
    </location>
    <ligand>
        <name>GTP</name>
        <dbReference type="ChEBI" id="CHEBI:37565"/>
    </ligand>
</feature>
<dbReference type="GO" id="GO:0061798">
    <property type="term" value="F:GTP 3',8'-cyclase activity"/>
    <property type="evidence" value="ECO:0007669"/>
    <property type="project" value="UniProtKB-EC"/>
</dbReference>
<feature type="binding site" evidence="12">
    <location>
        <position position="278"/>
    </location>
    <ligand>
        <name>[4Fe-4S] cluster</name>
        <dbReference type="ChEBI" id="CHEBI:49883"/>
        <label>2</label>
        <note>4Fe-4S-substrate</note>
    </ligand>
</feature>
<feature type="binding site" evidence="12">
    <location>
        <position position="32"/>
    </location>
    <ligand>
        <name>S-adenosyl-L-methionine</name>
        <dbReference type="ChEBI" id="CHEBI:59789"/>
    </ligand>
</feature>
<dbReference type="NCBIfam" id="TIGR02666">
    <property type="entry name" value="moaA"/>
    <property type="match status" value="1"/>
</dbReference>
<evidence type="ECO:0000256" key="9">
    <source>
        <dbReference type="ARBA" id="ARBA00023150"/>
    </source>
</evidence>
<feature type="binding site" evidence="12">
    <location>
        <position position="196"/>
    </location>
    <ligand>
        <name>S-adenosyl-L-methionine</name>
        <dbReference type="ChEBI" id="CHEBI:59789"/>
    </ligand>
</feature>
<keyword evidence="10 12" id="KW-0456">Lyase</keyword>
<protein>
    <recommendedName>
        <fullName evidence="1 12">GTP 3',8-cyclase</fullName>
        <ecNumber evidence="1 12">4.1.99.22</ecNumber>
    </recommendedName>
    <alternativeName>
        <fullName evidence="12">Molybdenum cofactor biosynthesis protein A</fullName>
    </alternativeName>
</protein>
<feature type="binding site" evidence="12">
    <location>
        <position position="72"/>
    </location>
    <ligand>
        <name>S-adenosyl-L-methionine</name>
        <dbReference type="ChEBI" id="CHEBI:59789"/>
    </ligand>
</feature>
<evidence type="ECO:0000313" key="14">
    <source>
        <dbReference type="EMBL" id="MFB9887436.1"/>
    </source>
</evidence>
<dbReference type="InterPro" id="IPR013483">
    <property type="entry name" value="MoaA"/>
</dbReference>
<organism evidence="14 15">
    <name type="scientific">Balneatrix alpica</name>
    <dbReference type="NCBI Taxonomy" id="75684"/>
    <lineage>
        <taxon>Bacteria</taxon>
        <taxon>Pseudomonadati</taxon>
        <taxon>Pseudomonadota</taxon>
        <taxon>Gammaproteobacteria</taxon>
        <taxon>Oceanospirillales</taxon>
        <taxon>Balneatrichaceae</taxon>
        <taxon>Balneatrix</taxon>
    </lineage>
</organism>
<keyword evidence="9 12" id="KW-0501">Molybdenum cofactor biosynthesis</keyword>
<dbReference type="InterPro" id="IPR040064">
    <property type="entry name" value="MoaA-like"/>
</dbReference>
<comment type="cofactor">
    <cofactor evidence="12">
        <name>[4Fe-4S] cluster</name>
        <dbReference type="ChEBI" id="CHEBI:49883"/>
    </cofactor>
    <text evidence="12">Binds 2 [4Fe-4S] clusters. Binds 1 [4Fe-4S] cluster coordinated with 3 cysteines and an exchangeable S-adenosyl-L-methionine and 1 [4Fe-4S] cluster coordinated with 3 cysteines and the GTP-derived substrate.</text>
</comment>
<dbReference type="SUPFAM" id="SSF102114">
    <property type="entry name" value="Radical SAM enzymes"/>
    <property type="match status" value="1"/>
</dbReference>
<dbReference type="PROSITE" id="PS01305">
    <property type="entry name" value="MOAA_NIFB_PQQE"/>
    <property type="match status" value="1"/>
</dbReference>
<feature type="binding site" evidence="12">
    <location>
        <position position="68"/>
    </location>
    <ligand>
        <name>GTP</name>
        <dbReference type="ChEBI" id="CHEBI:37565"/>
    </ligand>
</feature>
<keyword evidence="3 12" id="KW-0949">S-adenosyl-L-methionine</keyword>
<evidence type="ECO:0000256" key="3">
    <source>
        <dbReference type="ARBA" id="ARBA00022691"/>
    </source>
</evidence>
<gene>
    <name evidence="12 14" type="primary">moaA</name>
    <name evidence="14" type="ORF">ACFFLH_13525</name>
</gene>
<dbReference type="InterPro" id="IPR013785">
    <property type="entry name" value="Aldolase_TIM"/>
</dbReference>
<evidence type="ECO:0000256" key="11">
    <source>
        <dbReference type="ARBA" id="ARBA00048697"/>
    </source>
</evidence>
<dbReference type="PANTHER" id="PTHR22960:SF0">
    <property type="entry name" value="MOLYBDENUM COFACTOR BIOSYNTHESIS PROTEIN 1"/>
    <property type="match status" value="1"/>
</dbReference>
<evidence type="ECO:0000256" key="10">
    <source>
        <dbReference type="ARBA" id="ARBA00023239"/>
    </source>
</evidence>
<dbReference type="PROSITE" id="PS51918">
    <property type="entry name" value="RADICAL_SAM"/>
    <property type="match status" value="1"/>
</dbReference>
<dbReference type="InterPro" id="IPR010505">
    <property type="entry name" value="MoaA_twitch"/>
</dbReference>